<accession>A0ACC2V7L8</accession>
<sequence length="485" mass="53160">MVSNFVDGFQGLRTEEGNENLKFRPSDKWPINTDKVRQGLKNAGFAGKVVARCDVPNEYSAAIYRWAENLQGLPALVVYPETEHQISITVKFAAENKFAISVRCGGHNGAPMAPETILVDMRHFNAVKVDEESRRLTFGGGCNWGEVYEVANPAGLEAVGGGYWGVGVGGWHTGGGYSWLSGKYGMGCDNVLAVRMCLADGSIVVASEVDNPDLFWSIRGGHGQLGVITEFTTQAYPNGGQALVGMLVYRPDQLSQVLDILNEPVVAIMPWIQGDDAYIAKIKSIFTDTIAPMVDRTYIAHDQVQVAHGADGMFAVPGAKRKVDGLTTIGDLWPEMALEAWQRWEEYTTNVPDCRGSVVLFECHSRDKMASKPSDATAWRARDPHYYAVCTGTSMTTATDRYAESFALETAELIGAHHLAKTGEPARQWGLGRMDPDTQEFTYSYATNRDRLKQVKEEYDPLGAFQSPLGQQTHSTLLAKSGKVN</sequence>
<dbReference type="EMBL" id="JASBWT010000022">
    <property type="protein sequence ID" value="KAJ9095348.1"/>
    <property type="molecule type" value="Genomic_DNA"/>
</dbReference>
<reference evidence="1" key="1">
    <citation type="submission" date="2023-04" db="EMBL/GenBank/DDBJ databases">
        <title>Draft Genome sequencing of Naganishia species isolated from polar environments using Oxford Nanopore Technology.</title>
        <authorList>
            <person name="Leo P."/>
            <person name="Venkateswaran K."/>
        </authorList>
    </citation>
    <scope>NUCLEOTIDE SEQUENCE</scope>
    <source>
        <strain evidence="1">MNA-CCFEE 5423</strain>
    </source>
</reference>
<dbReference type="Proteomes" id="UP001227268">
    <property type="component" value="Unassembled WGS sequence"/>
</dbReference>
<evidence type="ECO:0000313" key="2">
    <source>
        <dbReference type="Proteomes" id="UP001227268"/>
    </source>
</evidence>
<organism evidence="1 2">
    <name type="scientific">Naganishia friedmannii</name>
    <dbReference type="NCBI Taxonomy" id="89922"/>
    <lineage>
        <taxon>Eukaryota</taxon>
        <taxon>Fungi</taxon>
        <taxon>Dikarya</taxon>
        <taxon>Basidiomycota</taxon>
        <taxon>Agaricomycotina</taxon>
        <taxon>Tremellomycetes</taxon>
        <taxon>Filobasidiales</taxon>
        <taxon>Filobasidiaceae</taxon>
        <taxon>Naganishia</taxon>
    </lineage>
</organism>
<comment type="caution">
    <text evidence="1">The sequence shown here is derived from an EMBL/GenBank/DDBJ whole genome shotgun (WGS) entry which is preliminary data.</text>
</comment>
<keyword evidence="2" id="KW-1185">Reference proteome</keyword>
<name>A0ACC2V7L8_9TREE</name>
<protein>
    <submittedName>
        <fullName evidence="1">Uncharacterized protein</fullName>
    </submittedName>
</protein>
<proteinExistence type="predicted"/>
<evidence type="ECO:0000313" key="1">
    <source>
        <dbReference type="EMBL" id="KAJ9095348.1"/>
    </source>
</evidence>
<gene>
    <name evidence="1" type="ORF">QFC21_005714</name>
</gene>